<evidence type="ECO:0000313" key="2">
    <source>
        <dbReference type="EMBL" id="NLR19735.1"/>
    </source>
</evidence>
<proteinExistence type="predicted"/>
<dbReference type="AlphaFoldDB" id="A0A8I2GZM0"/>
<dbReference type="Proteomes" id="UP000646877">
    <property type="component" value="Unassembled WGS sequence"/>
</dbReference>
<keyword evidence="1" id="KW-0472">Membrane</keyword>
<keyword evidence="1" id="KW-0812">Transmembrane</keyword>
<reference evidence="2" key="1">
    <citation type="submission" date="2019-10" db="EMBL/GenBank/DDBJ databases">
        <authorList>
            <person name="Paulsen S."/>
        </authorList>
    </citation>
    <scope>NUCLEOTIDE SEQUENCE</scope>
    <source>
        <strain evidence="2">LMG 19692</strain>
    </source>
</reference>
<protein>
    <submittedName>
        <fullName evidence="2">Uncharacterized protein</fullName>
    </submittedName>
</protein>
<sequence>MKLSHLILLSIVSIAIFYIQLWDHRIVIPLCLIILGTCMLYGSYIKEVNMIHISGIMFTFTALNHAVFELGLINDSVPSENQLLQGTIIYGTQLLFNIVTALLLIFRVQFSRSISQSKDVALTYFDGIFHWFFLYMGLMNLLAMLENIAWSYFEMKSWTFIYDNFEGLIYVAWSICCGTVLTMMICGAKSYTPQESELS</sequence>
<evidence type="ECO:0000313" key="3">
    <source>
        <dbReference type="Proteomes" id="UP000646877"/>
    </source>
</evidence>
<feature type="transmembrane region" description="Helical" evidence="1">
    <location>
        <begin position="128"/>
        <end position="150"/>
    </location>
</feature>
<feature type="transmembrane region" description="Helical" evidence="1">
    <location>
        <begin position="51"/>
        <end position="68"/>
    </location>
</feature>
<dbReference type="EMBL" id="WEIA01000001">
    <property type="protein sequence ID" value="NLR19735.1"/>
    <property type="molecule type" value="Genomic_DNA"/>
</dbReference>
<accession>A0A8I2GZM0</accession>
<name>A0A8I2GZM0_9GAMM</name>
<comment type="caution">
    <text evidence="2">The sequence shown here is derived from an EMBL/GenBank/DDBJ whole genome shotgun (WGS) entry which is preliminary data.</text>
</comment>
<feature type="transmembrane region" description="Helical" evidence="1">
    <location>
        <begin position="170"/>
        <end position="188"/>
    </location>
</feature>
<gene>
    <name evidence="2" type="ORF">F9Y85_00005</name>
</gene>
<evidence type="ECO:0000256" key="1">
    <source>
        <dbReference type="SAM" id="Phobius"/>
    </source>
</evidence>
<feature type="transmembrane region" description="Helical" evidence="1">
    <location>
        <begin position="25"/>
        <end position="44"/>
    </location>
</feature>
<keyword evidence="1" id="KW-1133">Transmembrane helix</keyword>
<organism evidence="2 3">
    <name type="scientific">Pseudoalteromonas maricaloris</name>
    <dbReference type="NCBI Taxonomy" id="184924"/>
    <lineage>
        <taxon>Bacteria</taxon>
        <taxon>Pseudomonadati</taxon>
        <taxon>Pseudomonadota</taxon>
        <taxon>Gammaproteobacteria</taxon>
        <taxon>Alteromonadales</taxon>
        <taxon>Pseudoalteromonadaceae</taxon>
        <taxon>Pseudoalteromonas</taxon>
    </lineage>
</organism>
<feature type="transmembrane region" description="Helical" evidence="1">
    <location>
        <begin position="88"/>
        <end position="108"/>
    </location>
</feature>